<dbReference type="Pfam" id="PF10317">
    <property type="entry name" value="7TM_GPCR_Srd"/>
    <property type="match status" value="1"/>
</dbReference>
<dbReference type="InterPro" id="IPR050920">
    <property type="entry name" value="Nematode_rcpt-like_delta"/>
</dbReference>
<evidence type="ECO:0000256" key="1">
    <source>
        <dbReference type="ARBA" id="ARBA00004141"/>
    </source>
</evidence>
<keyword evidence="3 6" id="KW-0812">Transmembrane</keyword>
<reference evidence="7" key="1">
    <citation type="submission" date="2023-10" db="EMBL/GenBank/DDBJ databases">
        <title>Genome assembly of Pristionchus species.</title>
        <authorList>
            <person name="Yoshida K."/>
            <person name="Sommer R.J."/>
        </authorList>
    </citation>
    <scope>NUCLEOTIDE SEQUENCE</scope>
    <source>
        <strain evidence="7">RS5133</strain>
    </source>
</reference>
<name>A0AAV5UWH5_9BILA</name>
<protein>
    <recommendedName>
        <fullName evidence="9">G protein-coupled receptor</fullName>
    </recommendedName>
</protein>
<organism evidence="7 8">
    <name type="scientific">Pristionchus fissidentatus</name>
    <dbReference type="NCBI Taxonomy" id="1538716"/>
    <lineage>
        <taxon>Eukaryota</taxon>
        <taxon>Metazoa</taxon>
        <taxon>Ecdysozoa</taxon>
        <taxon>Nematoda</taxon>
        <taxon>Chromadorea</taxon>
        <taxon>Rhabditida</taxon>
        <taxon>Rhabditina</taxon>
        <taxon>Diplogasteromorpha</taxon>
        <taxon>Diplogasteroidea</taxon>
        <taxon>Neodiplogasteridae</taxon>
        <taxon>Pristionchus</taxon>
    </lineage>
</organism>
<comment type="similarity">
    <text evidence="2">Belongs to the nematode receptor-like protein srd family.</text>
</comment>
<feature type="transmembrane region" description="Helical" evidence="6">
    <location>
        <begin position="6"/>
        <end position="27"/>
    </location>
</feature>
<keyword evidence="5 6" id="KW-0472">Membrane</keyword>
<dbReference type="EMBL" id="BTSY01000001">
    <property type="protein sequence ID" value="GMT11479.1"/>
    <property type="molecule type" value="Genomic_DNA"/>
</dbReference>
<dbReference type="GO" id="GO:0016020">
    <property type="term" value="C:membrane"/>
    <property type="evidence" value="ECO:0007669"/>
    <property type="project" value="UniProtKB-SubCell"/>
</dbReference>
<evidence type="ECO:0000313" key="8">
    <source>
        <dbReference type="Proteomes" id="UP001432322"/>
    </source>
</evidence>
<dbReference type="PANTHER" id="PTHR22945">
    <property type="entry name" value="SERPENTINE RECEPTOR, CLASS D DELTA"/>
    <property type="match status" value="1"/>
</dbReference>
<evidence type="ECO:0000256" key="3">
    <source>
        <dbReference type="ARBA" id="ARBA00022692"/>
    </source>
</evidence>
<evidence type="ECO:0000256" key="2">
    <source>
        <dbReference type="ARBA" id="ARBA00009166"/>
    </source>
</evidence>
<accession>A0AAV5UWH5</accession>
<dbReference type="Proteomes" id="UP001432322">
    <property type="component" value="Unassembled WGS sequence"/>
</dbReference>
<feature type="non-terminal residue" evidence="7">
    <location>
        <position position="1"/>
    </location>
</feature>
<dbReference type="PANTHER" id="PTHR22945:SF40">
    <property type="entry name" value="SERPENTINE RECEPTOR, CLASS D (DELTA)-RELATED"/>
    <property type="match status" value="1"/>
</dbReference>
<evidence type="ECO:0000313" key="7">
    <source>
        <dbReference type="EMBL" id="GMT11479.1"/>
    </source>
</evidence>
<keyword evidence="8" id="KW-1185">Reference proteome</keyword>
<dbReference type="InterPro" id="IPR019421">
    <property type="entry name" value="7TM_GPCR_serpentine_rcpt_Srd"/>
</dbReference>
<keyword evidence="4 6" id="KW-1133">Transmembrane helix</keyword>
<feature type="non-terminal residue" evidence="7">
    <location>
        <position position="112"/>
    </location>
</feature>
<evidence type="ECO:0008006" key="9">
    <source>
        <dbReference type="Google" id="ProtNLM"/>
    </source>
</evidence>
<sequence length="112" mass="12624">QPMSLVLTAHYIVAVGSIVFNIVLLRLSLTKTPRHYRHCAILVCEECTFELLSSIANLVSMQRLIPIPSTSIFGSMGVCTAVSPYFCYYFHVLTVGFFCSALFISLFQFVYR</sequence>
<evidence type="ECO:0000256" key="6">
    <source>
        <dbReference type="SAM" id="Phobius"/>
    </source>
</evidence>
<comment type="caution">
    <text evidence="7">The sequence shown here is derived from an EMBL/GenBank/DDBJ whole genome shotgun (WGS) entry which is preliminary data.</text>
</comment>
<proteinExistence type="inferred from homology"/>
<comment type="subcellular location">
    <subcellularLocation>
        <location evidence="1">Membrane</location>
        <topology evidence="1">Multi-pass membrane protein</topology>
    </subcellularLocation>
</comment>
<feature type="transmembrane region" description="Helical" evidence="6">
    <location>
        <begin position="89"/>
        <end position="111"/>
    </location>
</feature>
<evidence type="ECO:0000256" key="5">
    <source>
        <dbReference type="ARBA" id="ARBA00023136"/>
    </source>
</evidence>
<evidence type="ECO:0000256" key="4">
    <source>
        <dbReference type="ARBA" id="ARBA00022989"/>
    </source>
</evidence>
<dbReference type="AlphaFoldDB" id="A0AAV5UWH5"/>
<gene>
    <name evidence="7" type="ORF">PFISCL1PPCAC_2776</name>
</gene>